<evidence type="ECO:0008006" key="5">
    <source>
        <dbReference type="Google" id="ProtNLM"/>
    </source>
</evidence>
<feature type="chain" id="PRO_5039647390" description="DUF3558 domain-containing protein" evidence="2">
    <location>
        <begin position="26"/>
        <end position="216"/>
    </location>
</feature>
<feature type="signal peptide" evidence="2">
    <location>
        <begin position="1"/>
        <end position="25"/>
    </location>
</feature>
<keyword evidence="2" id="KW-0732">Signal</keyword>
<feature type="compositionally biased region" description="Basic and acidic residues" evidence="1">
    <location>
        <begin position="29"/>
        <end position="39"/>
    </location>
</feature>
<evidence type="ECO:0000313" key="3">
    <source>
        <dbReference type="EMBL" id="PFG28761.1"/>
    </source>
</evidence>
<reference evidence="3 4" key="1">
    <citation type="submission" date="2017-10" db="EMBL/GenBank/DDBJ databases">
        <title>Sequencing the genomes of 1000 actinobacteria strains.</title>
        <authorList>
            <person name="Klenk H.-P."/>
        </authorList>
    </citation>
    <scope>NUCLEOTIDE SEQUENCE [LARGE SCALE GENOMIC DNA]</scope>
    <source>
        <strain evidence="3 4">DSM 20688</strain>
    </source>
</reference>
<dbReference type="EMBL" id="PDJF01000001">
    <property type="protein sequence ID" value="PFG28761.1"/>
    <property type="molecule type" value="Genomic_DNA"/>
</dbReference>
<evidence type="ECO:0000256" key="1">
    <source>
        <dbReference type="SAM" id="MobiDB-lite"/>
    </source>
</evidence>
<protein>
    <recommendedName>
        <fullName evidence="5">DUF3558 domain-containing protein</fullName>
    </recommendedName>
</protein>
<keyword evidence="4" id="KW-1185">Reference proteome</keyword>
<organism evidence="3 4">
    <name type="scientific">Corynebacterium renale</name>
    <dbReference type="NCBI Taxonomy" id="1724"/>
    <lineage>
        <taxon>Bacteria</taxon>
        <taxon>Bacillati</taxon>
        <taxon>Actinomycetota</taxon>
        <taxon>Actinomycetes</taxon>
        <taxon>Mycobacteriales</taxon>
        <taxon>Corynebacteriaceae</taxon>
        <taxon>Corynebacterium</taxon>
    </lineage>
</organism>
<name>A0A2A9DQU9_9CORY</name>
<dbReference type="Proteomes" id="UP000221653">
    <property type="component" value="Unassembled WGS sequence"/>
</dbReference>
<sequence length="216" mass="23695">MKTLRVCVAAIVATLSVVLSGCSPSAPDDSARDEVRSVDADASNEAPTKNAPPDFLKSPLVLGDYPDDDYTLDVPVVCDEIPSQFFERVLDSRPLSEPKALEFVKSSVCAFRDKQPDDYFTKYEYYIAADMAYKAGIAKDGEIMYENVSQRFPSMYTHHFPDSVDGCTASIHTTRGALRLSYILGLGVGPKPPRPHEQCPDAVQGLEKILIELGVQ</sequence>
<evidence type="ECO:0000313" key="4">
    <source>
        <dbReference type="Proteomes" id="UP000221653"/>
    </source>
</evidence>
<dbReference type="PROSITE" id="PS51257">
    <property type="entry name" value="PROKAR_LIPOPROTEIN"/>
    <property type="match status" value="1"/>
</dbReference>
<dbReference type="STRING" id="1724.GCA_001044175_00525"/>
<comment type="caution">
    <text evidence="3">The sequence shown here is derived from an EMBL/GenBank/DDBJ whole genome shotgun (WGS) entry which is preliminary data.</text>
</comment>
<evidence type="ECO:0000256" key="2">
    <source>
        <dbReference type="SAM" id="SignalP"/>
    </source>
</evidence>
<accession>A0A2A9DQU9</accession>
<feature type="region of interest" description="Disordered" evidence="1">
    <location>
        <begin position="23"/>
        <end position="54"/>
    </location>
</feature>
<proteinExistence type="predicted"/>
<gene>
    <name evidence="3" type="ORF">ATK06_1882</name>
</gene>
<dbReference type="AlphaFoldDB" id="A0A2A9DQU9"/>